<keyword evidence="6" id="KW-0408">Iron</keyword>
<dbReference type="PANTHER" id="PTHR10869">
    <property type="entry name" value="PROLYL 4-HYDROXYLASE ALPHA SUBUNIT"/>
    <property type="match status" value="1"/>
</dbReference>
<gene>
    <name evidence="8" type="ORF">EB235_02340</name>
</gene>
<dbReference type="AlphaFoldDB" id="A0A6M7WIH8"/>
<dbReference type="Gene3D" id="2.60.120.620">
    <property type="entry name" value="q2cbj1_9rhob like domain"/>
    <property type="match status" value="1"/>
</dbReference>
<name>A0A6M7WIH8_RHILI</name>
<accession>A0A6M7WIH8</accession>
<dbReference type="RefSeq" id="WP_032925803.1">
    <property type="nucleotide sequence ID" value="NZ_CP033367.1"/>
</dbReference>
<keyword evidence="2" id="KW-0479">Metal-binding</keyword>
<dbReference type="SMART" id="SM00702">
    <property type="entry name" value="P4Hc"/>
    <property type="match status" value="1"/>
</dbReference>
<feature type="domain" description="Fe2OG dioxygenase" evidence="7">
    <location>
        <begin position="91"/>
        <end position="191"/>
    </location>
</feature>
<keyword evidence="4" id="KW-0223">Dioxygenase</keyword>
<evidence type="ECO:0000259" key="7">
    <source>
        <dbReference type="PROSITE" id="PS51471"/>
    </source>
</evidence>
<reference evidence="8 9" key="1">
    <citation type="submission" date="2018-10" db="EMBL/GenBank/DDBJ databases">
        <authorList>
            <person name="Perry B.J."/>
            <person name="Sullivan J.T."/>
            <person name="Murphy R.J.T."/>
            <person name="Ramsay J.P."/>
            <person name="Ronson C.W."/>
        </authorList>
    </citation>
    <scope>NUCLEOTIDE SEQUENCE [LARGE SCALE GENOMIC DNA]</scope>
    <source>
        <strain evidence="8 9">R88b</strain>
    </source>
</reference>
<dbReference type="InterPro" id="IPR045054">
    <property type="entry name" value="P4HA-like"/>
</dbReference>
<keyword evidence="5" id="KW-0560">Oxidoreductase</keyword>
<proteinExistence type="predicted"/>
<keyword evidence="3" id="KW-0847">Vitamin C</keyword>
<dbReference type="EMBL" id="CP033367">
    <property type="protein sequence ID" value="QKD00449.1"/>
    <property type="molecule type" value="Genomic_DNA"/>
</dbReference>
<dbReference type="GO" id="GO:0031418">
    <property type="term" value="F:L-ascorbic acid binding"/>
    <property type="evidence" value="ECO:0007669"/>
    <property type="project" value="UniProtKB-KW"/>
</dbReference>
<dbReference type="InterPro" id="IPR005123">
    <property type="entry name" value="Oxoglu/Fe-dep_dioxygenase_dom"/>
</dbReference>
<evidence type="ECO:0000313" key="8">
    <source>
        <dbReference type="EMBL" id="QKD00449.1"/>
    </source>
</evidence>
<dbReference type="Proteomes" id="UP000503017">
    <property type="component" value="Chromosome"/>
</dbReference>
<dbReference type="PANTHER" id="PTHR10869:SF246">
    <property type="entry name" value="TRANSMEMBRANE PROLYL 4-HYDROXYLASE"/>
    <property type="match status" value="1"/>
</dbReference>
<dbReference type="PROSITE" id="PS51471">
    <property type="entry name" value="FE2OG_OXY"/>
    <property type="match status" value="1"/>
</dbReference>
<dbReference type="InterPro" id="IPR044862">
    <property type="entry name" value="Pro_4_hyd_alph_FE2OG_OXY"/>
</dbReference>
<dbReference type="InterPro" id="IPR006620">
    <property type="entry name" value="Pro_4_hyd_alph"/>
</dbReference>
<dbReference type="GO" id="GO:0005506">
    <property type="term" value="F:iron ion binding"/>
    <property type="evidence" value="ECO:0007669"/>
    <property type="project" value="InterPro"/>
</dbReference>
<evidence type="ECO:0000256" key="5">
    <source>
        <dbReference type="ARBA" id="ARBA00023002"/>
    </source>
</evidence>
<comment type="cofactor">
    <cofactor evidence="1">
        <name>L-ascorbate</name>
        <dbReference type="ChEBI" id="CHEBI:38290"/>
    </cofactor>
</comment>
<organism evidence="8 9">
    <name type="scientific">Mesorhizobium loti R88b</name>
    <dbReference type="NCBI Taxonomy" id="935548"/>
    <lineage>
        <taxon>Bacteria</taxon>
        <taxon>Pseudomonadati</taxon>
        <taxon>Pseudomonadota</taxon>
        <taxon>Alphaproteobacteria</taxon>
        <taxon>Hyphomicrobiales</taxon>
        <taxon>Phyllobacteriaceae</taxon>
        <taxon>Mesorhizobium</taxon>
    </lineage>
</organism>
<evidence type="ECO:0000256" key="1">
    <source>
        <dbReference type="ARBA" id="ARBA00001961"/>
    </source>
</evidence>
<protein>
    <submittedName>
        <fullName evidence="8">2OG-Fe(II) oxygenase</fullName>
    </submittedName>
</protein>
<evidence type="ECO:0000256" key="2">
    <source>
        <dbReference type="ARBA" id="ARBA00022723"/>
    </source>
</evidence>
<dbReference type="GO" id="GO:0004656">
    <property type="term" value="F:procollagen-proline 4-dioxygenase activity"/>
    <property type="evidence" value="ECO:0007669"/>
    <property type="project" value="TreeGrafter"/>
</dbReference>
<evidence type="ECO:0000256" key="6">
    <source>
        <dbReference type="ARBA" id="ARBA00023004"/>
    </source>
</evidence>
<evidence type="ECO:0000256" key="4">
    <source>
        <dbReference type="ARBA" id="ARBA00022964"/>
    </source>
</evidence>
<sequence length="194" mass="22235">MDHKLSITWLATHIGMIDGFLDDQECADLIADSERRGFEAAKVNSAGGASVMTELRNNDRVVFDDEDLADLLFARARPMLYRGLGDWRLTGLNERFRFYRYGPGQKFDWHNDGYFERGASERSQFTFMIYLSDDFEGSGTSFRGEMPGYAGSSLVVKPRKGMALAFYHPIEHRGDEVLSGRKYVIRTDVMYKRQ</sequence>
<evidence type="ECO:0000256" key="3">
    <source>
        <dbReference type="ARBA" id="ARBA00022896"/>
    </source>
</evidence>
<dbReference type="Pfam" id="PF13640">
    <property type="entry name" value="2OG-FeII_Oxy_3"/>
    <property type="match status" value="1"/>
</dbReference>
<evidence type="ECO:0000313" key="9">
    <source>
        <dbReference type="Proteomes" id="UP000503017"/>
    </source>
</evidence>